<feature type="domain" description="Amine oxidase" evidence="1">
    <location>
        <begin position="21"/>
        <end position="484"/>
    </location>
</feature>
<dbReference type="InterPro" id="IPR036188">
    <property type="entry name" value="FAD/NAD-bd_sf"/>
</dbReference>
<evidence type="ECO:0000259" key="1">
    <source>
        <dbReference type="Pfam" id="PF01593"/>
    </source>
</evidence>
<protein>
    <submittedName>
        <fullName evidence="2">L-amino-acid oxidase</fullName>
    </submittedName>
</protein>
<dbReference type="Proteomes" id="UP000266152">
    <property type="component" value="Unassembled WGS sequence"/>
</dbReference>
<dbReference type="EMBL" id="PXOF01000108">
    <property type="protein sequence ID" value="RGP64960.1"/>
    <property type="molecule type" value="Genomic_DNA"/>
</dbReference>
<dbReference type="AlphaFoldDB" id="A0A395RXT5"/>
<dbReference type="STRING" id="5514.A0A395RXT5"/>
<dbReference type="Gene3D" id="3.90.660.10">
    <property type="match status" value="1"/>
</dbReference>
<dbReference type="Pfam" id="PF01593">
    <property type="entry name" value="Amino_oxidase"/>
    <property type="match status" value="1"/>
</dbReference>
<dbReference type="Gene3D" id="1.10.405.10">
    <property type="entry name" value="Guanine Nucleotide Dissociation Inhibitor, domain 1"/>
    <property type="match status" value="1"/>
</dbReference>
<dbReference type="SUPFAM" id="SSF54373">
    <property type="entry name" value="FAD-linked reductases, C-terminal domain"/>
    <property type="match status" value="1"/>
</dbReference>
<keyword evidence="3" id="KW-1185">Reference proteome</keyword>
<name>A0A395RXT5_FUSSP</name>
<dbReference type="InterPro" id="IPR050281">
    <property type="entry name" value="Flavin_monoamine_oxidase"/>
</dbReference>
<dbReference type="GO" id="GO:0001716">
    <property type="term" value="F:L-amino-acid oxidase activity"/>
    <property type="evidence" value="ECO:0007669"/>
    <property type="project" value="TreeGrafter"/>
</dbReference>
<evidence type="ECO:0000313" key="2">
    <source>
        <dbReference type="EMBL" id="RGP64960.1"/>
    </source>
</evidence>
<dbReference type="InterPro" id="IPR002937">
    <property type="entry name" value="Amino_oxidase"/>
</dbReference>
<sequence length="502" mass="56414">MNAQLSNNFLDFKVGIIGAGIAGLYSALLLQSKGYTVNILEASDRVGGRVRTHHFTKDENQYFEAGAMRIPVTKFQDTIFSLIRYVNSHEKLPRSMAIRLIDFVYHHEGNYSYFGSTVLRHPVSDVTPASAGWTDVPEPYQNRSAGDLLTSVLEELTQGLDNSFDETIERIVETYDQSTFRGYLIERKNWPPTLISFVETTLFHPNAFSYSIIDICMKYLDFNSKKWKTIDQGMSRLTDAMAYLIGHENITLGANVTALINTGDHRVTVKATCSHGSFSSEFDRVILALPAPALSSITTRPRWSIRKEMAIRSLNLEPAYKLGLRFETRFWERLSSGGSMGGQCVTDLPIRALMYPSYGIGTSGPGVLQVYLWLTDAQSVIPLTTEQRQRLALDGIAELYQDQLGEDGERIDVHGQFIEASETMWSEPTATGLTLPRPGQFSTHLKWAKKAENNIFFAGSHLTYHYDWMLGAALSSIEVVKDMLQEDVQPLTDVSTEFKPRL</sequence>
<dbReference type="Gene3D" id="3.50.50.60">
    <property type="entry name" value="FAD/NAD(P)-binding domain"/>
    <property type="match status" value="1"/>
</dbReference>
<comment type="caution">
    <text evidence="2">The sequence shown here is derived from an EMBL/GenBank/DDBJ whole genome shotgun (WGS) entry which is preliminary data.</text>
</comment>
<evidence type="ECO:0000313" key="3">
    <source>
        <dbReference type="Proteomes" id="UP000266152"/>
    </source>
</evidence>
<accession>A0A395RXT5</accession>
<dbReference type="SUPFAM" id="SSF51905">
    <property type="entry name" value="FAD/NAD(P)-binding domain"/>
    <property type="match status" value="1"/>
</dbReference>
<dbReference type="GO" id="GO:0009063">
    <property type="term" value="P:amino acid catabolic process"/>
    <property type="evidence" value="ECO:0007669"/>
    <property type="project" value="TreeGrafter"/>
</dbReference>
<organism evidence="2 3">
    <name type="scientific">Fusarium sporotrichioides</name>
    <dbReference type="NCBI Taxonomy" id="5514"/>
    <lineage>
        <taxon>Eukaryota</taxon>
        <taxon>Fungi</taxon>
        <taxon>Dikarya</taxon>
        <taxon>Ascomycota</taxon>
        <taxon>Pezizomycotina</taxon>
        <taxon>Sordariomycetes</taxon>
        <taxon>Hypocreomycetidae</taxon>
        <taxon>Hypocreales</taxon>
        <taxon>Nectriaceae</taxon>
        <taxon>Fusarium</taxon>
    </lineage>
</organism>
<reference evidence="2 3" key="1">
    <citation type="journal article" date="2018" name="PLoS Pathog.">
        <title>Evolution of structural diversity of trichothecenes, a family of toxins produced by plant pathogenic and entomopathogenic fungi.</title>
        <authorList>
            <person name="Proctor R.H."/>
            <person name="McCormick S.P."/>
            <person name="Kim H.S."/>
            <person name="Cardoza R.E."/>
            <person name="Stanley A.M."/>
            <person name="Lindo L."/>
            <person name="Kelly A."/>
            <person name="Brown D.W."/>
            <person name="Lee T."/>
            <person name="Vaughan M.M."/>
            <person name="Alexander N.J."/>
            <person name="Busman M."/>
            <person name="Gutierrez S."/>
        </authorList>
    </citation>
    <scope>NUCLEOTIDE SEQUENCE [LARGE SCALE GENOMIC DNA]</scope>
    <source>
        <strain evidence="2 3">NRRL 3299</strain>
    </source>
</reference>
<dbReference type="PANTHER" id="PTHR10742:SF342">
    <property type="entry name" value="AMINE OXIDASE"/>
    <property type="match status" value="1"/>
</dbReference>
<proteinExistence type="predicted"/>
<gene>
    <name evidence="2" type="ORF">FSPOR_7574</name>
</gene>
<dbReference type="PANTHER" id="PTHR10742">
    <property type="entry name" value="FLAVIN MONOAMINE OXIDASE"/>
    <property type="match status" value="1"/>
</dbReference>